<evidence type="ECO:0000313" key="5">
    <source>
        <dbReference type="EMBL" id="KKM86397.1"/>
    </source>
</evidence>
<dbReference type="CDD" id="cd04181">
    <property type="entry name" value="NTP_transferase"/>
    <property type="match status" value="1"/>
</dbReference>
<organism evidence="5">
    <name type="scientific">marine sediment metagenome</name>
    <dbReference type="NCBI Taxonomy" id="412755"/>
    <lineage>
        <taxon>unclassified sequences</taxon>
        <taxon>metagenomes</taxon>
        <taxon>ecological metagenomes</taxon>
    </lineage>
</organism>
<name>A0A0F9NYS5_9ZZZZ</name>
<dbReference type="PANTHER" id="PTHR22572">
    <property type="entry name" value="SUGAR-1-PHOSPHATE GUANYL TRANSFERASE"/>
    <property type="match status" value="1"/>
</dbReference>
<protein>
    <submittedName>
        <fullName evidence="5">Uncharacterized protein</fullName>
    </submittedName>
</protein>
<dbReference type="InterPro" id="IPR050486">
    <property type="entry name" value="Mannose-1P_guanyltransferase"/>
</dbReference>
<dbReference type="SUPFAM" id="SSF53448">
    <property type="entry name" value="Nucleotide-diphospho-sugar transferases"/>
    <property type="match status" value="1"/>
</dbReference>
<dbReference type="AlphaFoldDB" id="A0A0F9NYS5"/>
<keyword evidence="2" id="KW-0808">Transferase</keyword>
<evidence type="ECO:0000256" key="2">
    <source>
        <dbReference type="ARBA" id="ARBA00022679"/>
    </source>
</evidence>
<feature type="domain" description="Nucleotidyl transferase" evidence="3">
    <location>
        <begin position="3"/>
        <end position="234"/>
    </location>
</feature>
<accession>A0A0F9NYS5</accession>
<dbReference type="Gene3D" id="3.90.550.10">
    <property type="entry name" value="Spore Coat Polysaccharide Biosynthesis Protein SpsA, Chain A"/>
    <property type="match status" value="1"/>
</dbReference>
<dbReference type="Gene3D" id="2.160.10.10">
    <property type="entry name" value="Hexapeptide repeat proteins"/>
    <property type="match status" value="1"/>
</dbReference>
<dbReference type="InterPro" id="IPR029044">
    <property type="entry name" value="Nucleotide-diphossugar_trans"/>
</dbReference>
<gene>
    <name evidence="5" type="ORF">LCGC14_1279430</name>
</gene>
<comment type="caution">
    <text evidence="5">The sequence shown here is derived from an EMBL/GenBank/DDBJ whole genome shotgun (WGS) entry which is preliminary data.</text>
</comment>
<reference evidence="5" key="1">
    <citation type="journal article" date="2015" name="Nature">
        <title>Complex archaea that bridge the gap between prokaryotes and eukaryotes.</title>
        <authorList>
            <person name="Spang A."/>
            <person name="Saw J.H."/>
            <person name="Jorgensen S.L."/>
            <person name="Zaremba-Niedzwiedzka K."/>
            <person name="Martijn J."/>
            <person name="Lind A.E."/>
            <person name="van Eijk R."/>
            <person name="Schleper C."/>
            <person name="Guy L."/>
            <person name="Ettema T.J."/>
        </authorList>
    </citation>
    <scope>NUCLEOTIDE SEQUENCE</scope>
</reference>
<dbReference type="Pfam" id="PF00483">
    <property type="entry name" value="NTP_transferase"/>
    <property type="match status" value="1"/>
</dbReference>
<evidence type="ECO:0000259" key="4">
    <source>
        <dbReference type="Pfam" id="PF25087"/>
    </source>
</evidence>
<dbReference type="GO" id="GO:0016740">
    <property type="term" value="F:transferase activity"/>
    <property type="evidence" value="ECO:0007669"/>
    <property type="project" value="UniProtKB-KW"/>
</dbReference>
<dbReference type="FunFam" id="3.90.550.10:FF:000013">
    <property type="entry name" value="mannose-1-phosphate guanyltransferase beta"/>
    <property type="match status" value="1"/>
</dbReference>
<comment type="similarity">
    <text evidence="1">Belongs to the transferase hexapeptide repeat family.</text>
</comment>
<dbReference type="EMBL" id="LAZR01007264">
    <property type="protein sequence ID" value="KKM86397.1"/>
    <property type="molecule type" value="Genomic_DNA"/>
</dbReference>
<evidence type="ECO:0000259" key="3">
    <source>
        <dbReference type="Pfam" id="PF00483"/>
    </source>
</evidence>
<evidence type="ECO:0000256" key="1">
    <source>
        <dbReference type="ARBA" id="ARBA00007274"/>
    </source>
</evidence>
<feature type="domain" description="Mannose-1-phosphate guanyltransferase C-terminal" evidence="4">
    <location>
        <begin position="265"/>
        <end position="374"/>
    </location>
</feature>
<dbReference type="Pfam" id="PF25087">
    <property type="entry name" value="GMPPB_C"/>
    <property type="match status" value="1"/>
</dbReference>
<dbReference type="InterPro" id="IPR056729">
    <property type="entry name" value="GMPPB_C"/>
</dbReference>
<dbReference type="InterPro" id="IPR005835">
    <property type="entry name" value="NTP_transferase_dom"/>
</dbReference>
<sequence>MTKGIILSGGWGTRLRPLTCTIPKTLIPIVNKPVIERQLLLLKSAGIKEVVLAVSVMGDVIKNYFKDGKKLGLKIHYTDERFPLGTAGAIKLAEDLLKGEDFFMLNGDVILNFDFKEMIKAHKKYGGIGLIASKLVSDPSRYGVLIVDDDSNKILKFLEKSEFKPLEGKSILTPINAGVYLLEPEIFQYIEPEIKFSIEREVFPILTSEERLYYHPISGIWKDIGKPEELLEGNILLMNDILRNLEVQKENLIFDNLDVEGKVIINPPVTIGENVVIRKNCQIGPNAIIGDNVYIDVNAEIKDAVIYNEVYISKNVKLEKVIISDNCLIHDGAKLIGNNQNLVLLSSHVEVLEDVNLIAPTNNSISICHHEVVKEYLFKK</sequence>
<proteinExistence type="inferred from homology"/>